<evidence type="ECO:0000259" key="2">
    <source>
        <dbReference type="Pfam" id="PF10536"/>
    </source>
</evidence>
<dbReference type="Proteomes" id="UP001153076">
    <property type="component" value="Unassembled WGS sequence"/>
</dbReference>
<dbReference type="InterPro" id="IPR019557">
    <property type="entry name" value="AminoTfrase-like_pln_mobile"/>
</dbReference>
<evidence type="ECO:0000313" key="3">
    <source>
        <dbReference type="EMBL" id="KAJ8433896.1"/>
    </source>
</evidence>
<organism evidence="3 4">
    <name type="scientific">Carnegiea gigantea</name>
    <dbReference type="NCBI Taxonomy" id="171969"/>
    <lineage>
        <taxon>Eukaryota</taxon>
        <taxon>Viridiplantae</taxon>
        <taxon>Streptophyta</taxon>
        <taxon>Embryophyta</taxon>
        <taxon>Tracheophyta</taxon>
        <taxon>Spermatophyta</taxon>
        <taxon>Magnoliopsida</taxon>
        <taxon>eudicotyledons</taxon>
        <taxon>Gunneridae</taxon>
        <taxon>Pentapetalae</taxon>
        <taxon>Caryophyllales</taxon>
        <taxon>Cactineae</taxon>
        <taxon>Cactaceae</taxon>
        <taxon>Cactoideae</taxon>
        <taxon>Echinocereeae</taxon>
        <taxon>Carnegiea</taxon>
    </lineage>
</organism>
<evidence type="ECO:0000256" key="1">
    <source>
        <dbReference type="SAM" id="MobiDB-lite"/>
    </source>
</evidence>
<dbReference type="InterPro" id="IPR044824">
    <property type="entry name" value="MAIN-like"/>
</dbReference>
<comment type="caution">
    <text evidence="3">The sequence shown here is derived from an EMBL/GenBank/DDBJ whole genome shotgun (WGS) entry which is preliminary data.</text>
</comment>
<keyword evidence="4" id="KW-1185">Reference proteome</keyword>
<feature type="compositionally biased region" description="Polar residues" evidence="1">
    <location>
        <begin position="478"/>
        <end position="489"/>
    </location>
</feature>
<dbReference type="GO" id="GO:0010073">
    <property type="term" value="P:meristem maintenance"/>
    <property type="evidence" value="ECO:0007669"/>
    <property type="project" value="InterPro"/>
</dbReference>
<dbReference type="EMBL" id="JAKOGI010000512">
    <property type="protein sequence ID" value="KAJ8433896.1"/>
    <property type="molecule type" value="Genomic_DNA"/>
</dbReference>
<dbReference type="PANTHER" id="PTHR46033">
    <property type="entry name" value="PROTEIN MAIN-LIKE 2"/>
    <property type="match status" value="1"/>
</dbReference>
<feature type="domain" description="Aminotransferase-like plant mobile" evidence="2">
    <location>
        <begin position="112"/>
        <end position="389"/>
    </location>
</feature>
<name>A0A9Q1JZV1_9CARY</name>
<dbReference type="OrthoDB" id="1572276at2759"/>
<gene>
    <name evidence="3" type="ORF">Cgig2_004618</name>
</gene>
<accession>A0A9Q1JZV1</accession>
<dbReference type="PANTHER" id="PTHR46033:SF67">
    <property type="entry name" value="AMINOTRANSFERASE-LIKE, PLANT MOBILE DOMAIN FAMILY PROTEIN"/>
    <property type="match status" value="1"/>
</dbReference>
<feature type="region of interest" description="Disordered" evidence="1">
    <location>
        <begin position="521"/>
        <end position="560"/>
    </location>
</feature>
<sequence length="617" mass="70230">MAASSSEETLIEVREFEMVSPCGGKPTRRVAHFLKPSLLISQQPTQNSQTLFNNFKPTKPISPSSKSLSSKIHFHGWRCPQKKWNSWVEKLRPSFEPVWKKSSIFEPIILKIARSKHKKTSHSSWMDVWMEIGSEFELEAFLSLWLSRYVLPADSYGTINKNVFPIAVLLARGTKIALAPAVLASIYRDLRLLKAYIETFGDHNHGNVAKLKLRAPLQLLQVWVWERFPTLSPEPKAITDGLPRLARWNKAKIVREVDVGLAIDSAKGSFRWRPYSTRLNNWSCCAKLYPQAPKWVLVGSESDLDLQSYARCIRVSELVGLDSFQQYLPHRVAMQFGFDQDIPLDVPRRNDTHEIAWSYYNRPIRDVKLYMPSRLFESDVTTHYFHWWKSNFKKQTMSCVMMEDVMPTVDHFQCSLKGSFGLAERIRIKIENNEANVPPGFEYFDPKIKREVVSTSCDHPASKRFKGSPNAEIGLESNKANTSSCSPSPQVKGVDSGDDSDTDHLPLSQLYKHKYAKRLNTPDTSGAIPPSHSESPLCSGEDNVSIRDSKSATPPCSMSSNEKELRRCLKSIQQSAEVDFEAQVSQPKATELDLEARISRLQRIVDYFLPCMQNAKN</sequence>
<feature type="compositionally biased region" description="Polar residues" evidence="1">
    <location>
        <begin position="551"/>
        <end position="560"/>
    </location>
</feature>
<proteinExistence type="predicted"/>
<dbReference type="AlphaFoldDB" id="A0A9Q1JZV1"/>
<protein>
    <recommendedName>
        <fullName evidence="2">Aminotransferase-like plant mobile domain-containing protein</fullName>
    </recommendedName>
</protein>
<evidence type="ECO:0000313" key="4">
    <source>
        <dbReference type="Proteomes" id="UP001153076"/>
    </source>
</evidence>
<reference evidence="3" key="1">
    <citation type="submission" date="2022-04" db="EMBL/GenBank/DDBJ databases">
        <title>Carnegiea gigantea Genome sequencing and assembly v2.</title>
        <authorList>
            <person name="Copetti D."/>
            <person name="Sanderson M.J."/>
            <person name="Burquez A."/>
            <person name="Wojciechowski M.F."/>
        </authorList>
    </citation>
    <scope>NUCLEOTIDE SEQUENCE</scope>
    <source>
        <strain evidence="3">SGP5-SGP5p</strain>
        <tissue evidence="3">Aerial part</tissue>
    </source>
</reference>
<dbReference type="Pfam" id="PF10536">
    <property type="entry name" value="PMD"/>
    <property type="match status" value="1"/>
</dbReference>
<feature type="region of interest" description="Disordered" evidence="1">
    <location>
        <begin position="459"/>
        <end position="505"/>
    </location>
</feature>